<dbReference type="Pfam" id="PF05834">
    <property type="entry name" value="Lycopene_cycl"/>
    <property type="match status" value="1"/>
</dbReference>
<organism evidence="1 2">
    <name type="scientific">Schleiferia thermophila</name>
    <dbReference type="NCBI Taxonomy" id="884107"/>
    <lineage>
        <taxon>Bacteria</taxon>
        <taxon>Pseudomonadati</taxon>
        <taxon>Bacteroidota</taxon>
        <taxon>Flavobacteriia</taxon>
        <taxon>Flavobacteriales</taxon>
        <taxon>Schleiferiaceae</taxon>
        <taxon>Schleiferia</taxon>
    </lineage>
</organism>
<name>A0A369A893_9FLAO</name>
<dbReference type="SUPFAM" id="SSF51905">
    <property type="entry name" value="FAD/NAD(P)-binding domain"/>
    <property type="match status" value="1"/>
</dbReference>
<dbReference type="RefSeq" id="WP_114365886.1">
    <property type="nucleotide sequence ID" value="NZ_BHZF01000001.1"/>
</dbReference>
<reference evidence="1 2" key="1">
    <citation type="submission" date="2018-07" db="EMBL/GenBank/DDBJ databases">
        <title>Genomic Encyclopedia of Type Strains, Phase IV (KMG-IV): sequencing the most valuable type-strain genomes for metagenomic binning, comparative biology and taxonomic classification.</title>
        <authorList>
            <person name="Goeker M."/>
        </authorList>
    </citation>
    <scope>NUCLEOTIDE SEQUENCE [LARGE SCALE GENOMIC DNA]</scope>
    <source>
        <strain evidence="1 2">DSM 21410</strain>
    </source>
</reference>
<comment type="caution">
    <text evidence="1">The sequence shown here is derived from an EMBL/GenBank/DDBJ whole genome shotgun (WGS) entry which is preliminary data.</text>
</comment>
<dbReference type="Proteomes" id="UP000253517">
    <property type="component" value="Unassembled WGS sequence"/>
</dbReference>
<proteinExistence type="predicted"/>
<protein>
    <submittedName>
        <fullName evidence="1">Lycopene beta-cyclase</fullName>
    </submittedName>
</protein>
<evidence type="ECO:0000313" key="2">
    <source>
        <dbReference type="Proteomes" id="UP000253517"/>
    </source>
</evidence>
<keyword evidence="2" id="KW-1185">Reference proteome</keyword>
<gene>
    <name evidence="1" type="ORF">DES35_101869</name>
</gene>
<dbReference type="InterPro" id="IPR036188">
    <property type="entry name" value="FAD/NAD-bd_sf"/>
</dbReference>
<accession>A0A369A893</accession>
<dbReference type="AlphaFoldDB" id="A0A369A893"/>
<sequence length="379" mass="44854">MEKYDIIITGAGAAGLSFAYKLAKDSFFDNKKILLLDKEEKSVNDKTWCFWSKENNIFPEIILKKWNKLLIRTSHKSQIFDINPYSYNLIKSSDFYRYVLKTLHSKKNFHFKTEKIEEIRTHGSVVTNKSIYHGEYIFNSIGNTIIKEREKVITLLQHFKGWEIQMERPVFNPEVATLMDFDIDQKGDCRFVYVLPYDEFTAMVEYTVFSENLLDRKEYNAELENYLNTKYNNQPYKILHEEFGVIPMSDFKYTSDVKNSIINIGTLGGATKASTGYTFYFIQKQIDHYIKQLKKSKIKKAFMPKFKYRLYDSVLLHVLKEKKVPAYTIFEDLFFKSEIKLVLKFLSENTNILEDIILMSKVNIPVFSRAMIRRFRELD</sequence>
<dbReference type="EMBL" id="QPJS01000001">
    <property type="protein sequence ID" value="RCX05582.1"/>
    <property type="molecule type" value="Genomic_DNA"/>
</dbReference>
<evidence type="ECO:0000313" key="1">
    <source>
        <dbReference type="EMBL" id="RCX05582.1"/>
    </source>
</evidence>
<dbReference type="Gene3D" id="3.50.50.60">
    <property type="entry name" value="FAD/NAD(P)-binding domain"/>
    <property type="match status" value="1"/>
</dbReference>